<dbReference type="InterPro" id="IPR051393">
    <property type="entry name" value="ABC_transporter_permease"/>
</dbReference>
<evidence type="ECO:0000313" key="9">
    <source>
        <dbReference type="EMBL" id="MBO8427965.1"/>
    </source>
</evidence>
<feature type="transmembrane region" description="Helical" evidence="7">
    <location>
        <begin position="271"/>
        <end position="291"/>
    </location>
</feature>
<reference evidence="9" key="1">
    <citation type="submission" date="2020-10" db="EMBL/GenBank/DDBJ databases">
        <authorList>
            <person name="Gilroy R."/>
        </authorList>
    </citation>
    <scope>NUCLEOTIDE SEQUENCE</scope>
    <source>
        <strain evidence="9">11159</strain>
    </source>
</reference>
<accession>A0A9D9DJQ4</accession>
<comment type="similarity">
    <text evidence="7">Belongs to the binding-protein-dependent transport system permease family.</text>
</comment>
<evidence type="ECO:0000256" key="5">
    <source>
        <dbReference type="ARBA" id="ARBA00022989"/>
    </source>
</evidence>
<keyword evidence="6 7" id="KW-0472">Membrane</keyword>
<organism evidence="9 10">
    <name type="scientific">Candidatus Onthovivens merdipullorum</name>
    <dbReference type="NCBI Taxonomy" id="2840889"/>
    <lineage>
        <taxon>Bacteria</taxon>
        <taxon>Bacillati</taxon>
        <taxon>Bacillota</taxon>
        <taxon>Bacilli</taxon>
        <taxon>Bacillales</taxon>
        <taxon>Candidatus Onthovivens</taxon>
    </lineage>
</organism>
<dbReference type="Pfam" id="PF00528">
    <property type="entry name" value="BPD_transp_1"/>
    <property type="match status" value="1"/>
</dbReference>
<dbReference type="EMBL" id="JADIMY010000110">
    <property type="protein sequence ID" value="MBO8427965.1"/>
    <property type="molecule type" value="Genomic_DNA"/>
</dbReference>
<feature type="transmembrane region" description="Helical" evidence="7">
    <location>
        <begin position="21"/>
        <end position="42"/>
    </location>
</feature>
<dbReference type="Gene3D" id="1.20.58.370">
    <property type="entry name" value="MalF N-terminal region-like"/>
    <property type="match status" value="1"/>
</dbReference>
<evidence type="ECO:0000313" key="10">
    <source>
        <dbReference type="Proteomes" id="UP000823613"/>
    </source>
</evidence>
<feature type="domain" description="ABC transmembrane type-1" evidence="8">
    <location>
        <begin position="76"/>
        <end position="292"/>
    </location>
</feature>
<feature type="transmembrane region" description="Helical" evidence="7">
    <location>
        <begin position="114"/>
        <end position="131"/>
    </location>
</feature>
<dbReference type="GO" id="GO:0055085">
    <property type="term" value="P:transmembrane transport"/>
    <property type="evidence" value="ECO:0007669"/>
    <property type="project" value="InterPro"/>
</dbReference>
<dbReference type="PROSITE" id="PS50928">
    <property type="entry name" value="ABC_TM1"/>
    <property type="match status" value="1"/>
</dbReference>
<keyword evidence="4 7" id="KW-0812">Transmembrane</keyword>
<evidence type="ECO:0000256" key="2">
    <source>
        <dbReference type="ARBA" id="ARBA00022448"/>
    </source>
</evidence>
<gene>
    <name evidence="9" type="ORF">IAC58_05440</name>
</gene>
<keyword evidence="5 7" id="KW-1133">Transmembrane helix</keyword>
<dbReference type="Proteomes" id="UP000823613">
    <property type="component" value="Unassembled WGS sequence"/>
</dbReference>
<dbReference type="PANTHER" id="PTHR30193:SF37">
    <property type="entry name" value="INNER MEMBRANE ABC TRANSPORTER PERMEASE PROTEIN YCJO"/>
    <property type="match status" value="1"/>
</dbReference>
<dbReference type="InterPro" id="IPR035277">
    <property type="entry name" value="MalF_N"/>
</dbReference>
<feature type="transmembrane region" description="Helical" evidence="7">
    <location>
        <begin position="76"/>
        <end position="102"/>
    </location>
</feature>
<keyword evidence="3" id="KW-1003">Cell membrane</keyword>
<evidence type="ECO:0000256" key="1">
    <source>
        <dbReference type="ARBA" id="ARBA00004651"/>
    </source>
</evidence>
<comment type="subcellular location">
    <subcellularLocation>
        <location evidence="1 7">Cell membrane</location>
        <topology evidence="1 7">Multi-pass membrane protein</topology>
    </subcellularLocation>
</comment>
<proteinExistence type="inferred from homology"/>
<evidence type="ECO:0000256" key="3">
    <source>
        <dbReference type="ARBA" id="ARBA00022475"/>
    </source>
</evidence>
<feature type="transmembrane region" description="Helical" evidence="7">
    <location>
        <begin position="162"/>
        <end position="184"/>
    </location>
</feature>
<comment type="caution">
    <text evidence="9">The sequence shown here is derived from an EMBL/GenBank/DDBJ whole genome shotgun (WGS) entry which is preliminary data.</text>
</comment>
<protein>
    <submittedName>
        <fullName evidence="9">Sugar ABC transporter permease</fullName>
    </submittedName>
</protein>
<dbReference type="Gene3D" id="1.10.3720.10">
    <property type="entry name" value="MetI-like"/>
    <property type="match status" value="1"/>
</dbReference>
<dbReference type="InterPro" id="IPR000515">
    <property type="entry name" value="MetI-like"/>
</dbReference>
<dbReference type="AlphaFoldDB" id="A0A9D9DJQ4"/>
<evidence type="ECO:0000256" key="4">
    <source>
        <dbReference type="ARBA" id="ARBA00022692"/>
    </source>
</evidence>
<dbReference type="SUPFAM" id="SSF161098">
    <property type="entry name" value="MetI-like"/>
    <property type="match status" value="1"/>
</dbReference>
<evidence type="ECO:0000259" key="8">
    <source>
        <dbReference type="PROSITE" id="PS50928"/>
    </source>
</evidence>
<keyword evidence="2 7" id="KW-0813">Transport</keyword>
<reference evidence="9" key="2">
    <citation type="journal article" date="2021" name="PeerJ">
        <title>Extensive microbial diversity within the chicken gut microbiome revealed by metagenomics and culture.</title>
        <authorList>
            <person name="Gilroy R."/>
            <person name="Ravi A."/>
            <person name="Getino M."/>
            <person name="Pursley I."/>
            <person name="Horton D.L."/>
            <person name="Alikhan N.F."/>
            <person name="Baker D."/>
            <person name="Gharbi K."/>
            <person name="Hall N."/>
            <person name="Watson M."/>
            <person name="Adriaenssens E.M."/>
            <person name="Foster-Nyarko E."/>
            <person name="Jarju S."/>
            <person name="Secka A."/>
            <person name="Antonio M."/>
            <person name="Oren A."/>
            <person name="Chaudhuri R.R."/>
            <person name="La Ragione R."/>
            <person name="Hildebrand F."/>
            <person name="Pallen M.J."/>
        </authorList>
    </citation>
    <scope>NUCLEOTIDE SEQUENCE</scope>
    <source>
        <strain evidence="9">11159</strain>
    </source>
</reference>
<dbReference type="InterPro" id="IPR035906">
    <property type="entry name" value="MetI-like_sf"/>
</dbReference>
<evidence type="ECO:0000256" key="6">
    <source>
        <dbReference type="ARBA" id="ARBA00023136"/>
    </source>
</evidence>
<dbReference type="PANTHER" id="PTHR30193">
    <property type="entry name" value="ABC TRANSPORTER PERMEASE PROTEIN"/>
    <property type="match status" value="1"/>
</dbReference>
<sequence length="305" mass="34836">MTNTFKRKLKENTRPYLYSGLSLILIFLIVVFPILYTLYISFTNMSLYHYYEFDFIGFTNYARALFNFDSGFLTSLLITLLWTLVNMVIQLVIAYFIAILLNSRNLKFGKFYKTLLMIPWAIPGYVSILLWKTGMLNYNFGLINKWFNALSIELGDLLSNSVSAFICCTIVNLWLALPYMIMIIDGALQSIDKSFYEEAEIEGCGKLRKHLSITVPLIKPIIGPAVLITTFTTFKQFDIIYLMTMTPVNTGSDVSTIITYAYENAFITSNYGYSSAVSIIIFALLIVFSALTNSDLRRKNKYGTN</sequence>
<dbReference type="CDD" id="cd06261">
    <property type="entry name" value="TM_PBP2"/>
    <property type="match status" value="1"/>
</dbReference>
<dbReference type="GO" id="GO:0005886">
    <property type="term" value="C:plasma membrane"/>
    <property type="evidence" value="ECO:0007669"/>
    <property type="project" value="UniProtKB-SubCell"/>
</dbReference>
<name>A0A9D9DJQ4_9BACL</name>
<evidence type="ECO:0000256" key="7">
    <source>
        <dbReference type="RuleBase" id="RU363032"/>
    </source>
</evidence>